<evidence type="ECO:0000313" key="1">
    <source>
        <dbReference type="EMBL" id="GBM26925.1"/>
    </source>
</evidence>
<name>A0A4Y2EGC5_ARAVE</name>
<reference evidence="1 2" key="1">
    <citation type="journal article" date="2019" name="Sci. Rep.">
        <title>Orb-weaving spider Araneus ventricosus genome elucidates the spidroin gene catalogue.</title>
        <authorList>
            <person name="Kono N."/>
            <person name="Nakamura H."/>
            <person name="Ohtoshi R."/>
            <person name="Moran D.A.P."/>
            <person name="Shinohara A."/>
            <person name="Yoshida Y."/>
            <person name="Fujiwara M."/>
            <person name="Mori M."/>
            <person name="Tomita M."/>
            <person name="Arakawa K."/>
        </authorList>
    </citation>
    <scope>NUCLEOTIDE SEQUENCE [LARGE SCALE GENOMIC DNA]</scope>
</reference>
<accession>A0A4Y2EGC5</accession>
<gene>
    <name evidence="1" type="ORF">AVEN_264770_1</name>
</gene>
<sequence length="111" mass="12172">MTVEKAVFLLSPVAVFRTGVRGGRLVLQVAEGASKSIRHTSHYKADIEGPQNNFAPVATFCQNPPLVVAGVMIDEDLQKFSESRVMRTTAIGRLPIRNLPKSTDSSRFKES</sequence>
<organism evidence="1 2">
    <name type="scientific">Araneus ventricosus</name>
    <name type="common">Orbweaver spider</name>
    <name type="synonym">Epeira ventricosa</name>
    <dbReference type="NCBI Taxonomy" id="182803"/>
    <lineage>
        <taxon>Eukaryota</taxon>
        <taxon>Metazoa</taxon>
        <taxon>Ecdysozoa</taxon>
        <taxon>Arthropoda</taxon>
        <taxon>Chelicerata</taxon>
        <taxon>Arachnida</taxon>
        <taxon>Araneae</taxon>
        <taxon>Araneomorphae</taxon>
        <taxon>Entelegynae</taxon>
        <taxon>Araneoidea</taxon>
        <taxon>Araneidae</taxon>
        <taxon>Araneus</taxon>
    </lineage>
</organism>
<dbReference type="AlphaFoldDB" id="A0A4Y2EGC5"/>
<dbReference type="EMBL" id="BGPR01000572">
    <property type="protein sequence ID" value="GBM26925.1"/>
    <property type="molecule type" value="Genomic_DNA"/>
</dbReference>
<protein>
    <submittedName>
        <fullName evidence="1">Uncharacterized protein</fullName>
    </submittedName>
</protein>
<keyword evidence="2" id="KW-1185">Reference proteome</keyword>
<evidence type="ECO:0000313" key="2">
    <source>
        <dbReference type="Proteomes" id="UP000499080"/>
    </source>
</evidence>
<dbReference type="Proteomes" id="UP000499080">
    <property type="component" value="Unassembled WGS sequence"/>
</dbReference>
<comment type="caution">
    <text evidence="1">The sequence shown here is derived from an EMBL/GenBank/DDBJ whole genome shotgun (WGS) entry which is preliminary data.</text>
</comment>
<proteinExistence type="predicted"/>